<accession>A0ABC8W6Z3</accession>
<feature type="chain" id="PRO_5044781789" evidence="2">
    <location>
        <begin position="25"/>
        <end position="197"/>
    </location>
</feature>
<organism evidence="3 4">
    <name type="scientific">Urochloa decumbens</name>
    <dbReference type="NCBI Taxonomy" id="240449"/>
    <lineage>
        <taxon>Eukaryota</taxon>
        <taxon>Viridiplantae</taxon>
        <taxon>Streptophyta</taxon>
        <taxon>Embryophyta</taxon>
        <taxon>Tracheophyta</taxon>
        <taxon>Spermatophyta</taxon>
        <taxon>Magnoliopsida</taxon>
        <taxon>Liliopsida</taxon>
        <taxon>Poales</taxon>
        <taxon>Poaceae</taxon>
        <taxon>PACMAD clade</taxon>
        <taxon>Panicoideae</taxon>
        <taxon>Panicodae</taxon>
        <taxon>Paniceae</taxon>
        <taxon>Melinidinae</taxon>
        <taxon>Urochloa</taxon>
    </lineage>
</organism>
<sequence length="197" mass="21359">MVSAAVCPATILLLAAALFASVYSASHLVMAVEATDHAITKETTELLPVHNDRGKEDMEEAKAGGRQGSAAEKLTSLVSAEEKGRRTGSYWGKKLDGDDDSDDSDHDSDSDHDHDHDSDSDHDHDHNSDSDHDHDSDSDSDHDHDSDSGHNHHESDSDDNDDDYEDGHNTRNGRAHGRKGAPGGKHDDKLPKVVKKV</sequence>
<feature type="compositionally biased region" description="Acidic residues" evidence="1">
    <location>
        <begin position="156"/>
        <end position="165"/>
    </location>
</feature>
<keyword evidence="2" id="KW-0732">Signal</keyword>
<gene>
    <name evidence="3" type="ORF">URODEC1_LOCUS10551</name>
</gene>
<reference evidence="3 4" key="2">
    <citation type="submission" date="2024-10" db="EMBL/GenBank/DDBJ databases">
        <authorList>
            <person name="Ryan C."/>
        </authorList>
    </citation>
    <scope>NUCLEOTIDE SEQUENCE [LARGE SCALE GENOMIC DNA]</scope>
</reference>
<feature type="compositionally biased region" description="Acidic residues" evidence="1">
    <location>
        <begin position="97"/>
        <end position="106"/>
    </location>
</feature>
<protein>
    <submittedName>
        <fullName evidence="3">Uncharacterized protein</fullName>
    </submittedName>
</protein>
<evidence type="ECO:0000256" key="1">
    <source>
        <dbReference type="SAM" id="MobiDB-lite"/>
    </source>
</evidence>
<feature type="signal peptide" evidence="2">
    <location>
        <begin position="1"/>
        <end position="24"/>
    </location>
</feature>
<evidence type="ECO:0000313" key="4">
    <source>
        <dbReference type="Proteomes" id="UP001497457"/>
    </source>
</evidence>
<reference evidence="4" key="1">
    <citation type="submission" date="2024-06" db="EMBL/GenBank/DDBJ databases">
        <authorList>
            <person name="Ryan C."/>
        </authorList>
    </citation>
    <scope>NUCLEOTIDE SEQUENCE [LARGE SCALE GENOMIC DNA]</scope>
</reference>
<dbReference type="Proteomes" id="UP001497457">
    <property type="component" value="Chromosome 11b"/>
</dbReference>
<dbReference type="EMBL" id="OZ075121">
    <property type="protein sequence ID" value="CAL4903452.1"/>
    <property type="molecule type" value="Genomic_DNA"/>
</dbReference>
<name>A0ABC8W6Z3_9POAL</name>
<feature type="region of interest" description="Disordered" evidence="1">
    <location>
        <begin position="47"/>
        <end position="197"/>
    </location>
</feature>
<evidence type="ECO:0000313" key="3">
    <source>
        <dbReference type="EMBL" id="CAL4903452.1"/>
    </source>
</evidence>
<keyword evidence="4" id="KW-1185">Reference proteome</keyword>
<proteinExistence type="predicted"/>
<evidence type="ECO:0000256" key="2">
    <source>
        <dbReference type="SAM" id="SignalP"/>
    </source>
</evidence>
<feature type="compositionally biased region" description="Basic and acidic residues" evidence="1">
    <location>
        <begin position="47"/>
        <end position="63"/>
    </location>
</feature>
<feature type="compositionally biased region" description="Basic and acidic residues" evidence="1">
    <location>
        <begin position="107"/>
        <end position="155"/>
    </location>
</feature>
<dbReference type="AlphaFoldDB" id="A0ABC8W6Z3"/>